<dbReference type="SUPFAM" id="SSF46689">
    <property type="entry name" value="Homeodomain-like"/>
    <property type="match status" value="1"/>
</dbReference>
<dbReference type="PANTHER" id="PTHR30055:SF234">
    <property type="entry name" value="HTH-TYPE TRANSCRIPTIONAL REGULATOR BETI"/>
    <property type="match status" value="1"/>
</dbReference>
<dbReference type="PROSITE" id="PS50977">
    <property type="entry name" value="HTH_TETR_2"/>
    <property type="match status" value="1"/>
</dbReference>
<feature type="domain" description="HTH tetR-type" evidence="5">
    <location>
        <begin position="27"/>
        <end position="87"/>
    </location>
</feature>
<protein>
    <submittedName>
        <fullName evidence="6">TetR family transcriptional regulator</fullName>
    </submittedName>
</protein>
<dbReference type="PROSITE" id="PS01081">
    <property type="entry name" value="HTH_TETR_1"/>
    <property type="match status" value="1"/>
</dbReference>
<dbReference type="GO" id="GO:0003700">
    <property type="term" value="F:DNA-binding transcription factor activity"/>
    <property type="evidence" value="ECO:0007669"/>
    <property type="project" value="TreeGrafter"/>
</dbReference>
<keyword evidence="3" id="KW-0804">Transcription</keyword>
<dbReference type="InterPro" id="IPR009057">
    <property type="entry name" value="Homeodomain-like_sf"/>
</dbReference>
<dbReference type="Gene3D" id="1.10.357.10">
    <property type="entry name" value="Tetracycline Repressor, domain 2"/>
    <property type="match status" value="1"/>
</dbReference>
<feature type="DNA-binding region" description="H-T-H motif" evidence="4">
    <location>
        <begin position="50"/>
        <end position="69"/>
    </location>
</feature>
<evidence type="ECO:0000256" key="2">
    <source>
        <dbReference type="ARBA" id="ARBA00023125"/>
    </source>
</evidence>
<dbReference type="Pfam" id="PF00440">
    <property type="entry name" value="TetR_N"/>
    <property type="match status" value="1"/>
</dbReference>
<keyword evidence="1" id="KW-0805">Transcription regulation</keyword>
<dbReference type="RefSeq" id="WP_163756048.1">
    <property type="nucleotide sequence ID" value="NZ_BLKW01000002.1"/>
</dbReference>
<comment type="caution">
    <text evidence="6">The sequence shown here is derived from an EMBL/GenBank/DDBJ whole genome shotgun (WGS) entry which is preliminary data.</text>
</comment>
<dbReference type="EMBL" id="BLKW01000002">
    <property type="protein sequence ID" value="GFG74352.1"/>
    <property type="molecule type" value="Genomic_DNA"/>
</dbReference>
<dbReference type="InterPro" id="IPR001647">
    <property type="entry name" value="HTH_TetR"/>
</dbReference>
<reference evidence="6 7" key="1">
    <citation type="journal article" date="2019" name="Emerg. Microbes Infect.">
        <title>Comprehensive subspecies identification of 175 nontuberculous mycobacteria species based on 7547 genomic profiles.</title>
        <authorList>
            <person name="Matsumoto Y."/>
            <person name="Kinjo T."/>
            <person name="Motooka D."/>
            <person name="Nabeya D."/>
            <person name="Jung N."/>
            <person name="Uechi K."/>
            <person name="Horii T."/>
            <person name="Iida T."/>
            <person name="Fujita J."/>
            <person name="Nakamura S."/>
        </authorList>
    </citation>
    <scope>NUCLEOTIDE SEQUENCE [LARGE SCALE GENOMIC DNA]</scope>
    <source>
        <strain evidence="6 7">JCM 17322</strain>
    </source>
</reference>
<dbReference type="InterPro" id="IPR050109">
    <property type="entry name" value="HTH-type_TetR-like_transc_reg"/>
</dbReference>
<dbReference type="Proteomes" id="UP000465361">
    <property type="component" value="Unassembled WGS sequence"/>
</dbReference>
<proteinExistence type="predicted"/>
<name>A0A7I9XX32_9MYCO</name>
<keyword evidence="2 4" id="KW-0238">DNA-binding</keyword>
<dbReference type="PANTHER" id="PTHR30055">
    <property type="entry name" value="HTH-TYPE TRANSCRIPTIONAL REGULATOR RUTR"/>
    <property type="match status" value="1"/>
</dbReference>
<dbReference type="GO" id="GO:0000976">
    <property type="term" value="F:transcription cis-regulatory region binding"/>
    <property type="evidence" value="ECO:0007669"/>
    <property type="project" value="TreeGrafter"/>
</dbReference>
<evidence type="ECO:0000259" key="5">
    <source>
        <dbReference type="PROSITE" id="PS50977"/>
    </source>
</evidence>
<evidence type="ECO:0000256" key="1">
    <source>
        <dbReference type="ARBA" id="ARBA00023015"/>
    </source>
</evidence>
<evidence type="ECO:0000256" key="3">
    <source>
        <dbReference type="ARBA" id="ARBA00023163"/>
    </source>
</evidence>
<dbReference type="InterPro" id="IPR023772">
    <property type="entry name" value="DNA-bd_HTH_TetR-type_CS"/>
</dbReference>
<evidence type="ECO:0000256" key="4">
    <source>
        <dbReference type="PROSITE-ProRule" id="PRU00335"/>
    </source>
</evidence>
<organism evidence="6 7">
    <name type="scientific">Mycobacterium botniense</name>
    <dbReference type="NCBI Taxonomy" id="84962"/>
    <lineage>
        <taxon>Bacteria</taxon>
        <taxon>Bacillati</taxon>
        <taxon>Actinomycetota</taxon>
        <taxon>Actinomycetes</taxon>
        <taxon>Mycobacteriales</taxon>
        <taxon>Mycobacteriaceae</taxon>
        <taxon>Mycobacterium</taxon>
    </lineage>
</organism>
<evidence type="ECO:0000313" key="7">
    <source>
        <dbReference type="Proteomes" id="UP000465361"/>
    </source>
</evidence>
<evidence type="ECO:0000313" key="6">
    <source>
        <dbReference type="EMBL" id="GFG74352.1"/>
    </source>
</evidence>
<keyword evidence="7" id="KW-1185">Reference proteome</keyword>
<accession>A0A7I9XX32</accession>
<gene>
    <name evidence="6" type="ORF">MBOT_17170</name>
</gene>
<dbReference type="AlphaFoldDB" id="A0A7I9XX32"/>
<sequence length="217" mass="23430">MSSEAAVVITSEAGDKSGDIPRNRRQEETFRKVLTAGLQTLRETSYTDLTVRAVAARAKVAPATAYTYFSSKNHLIAEIYLDLVRQVPYFTDVNDPMPARVDKALRHLALVVADEPEVAAACTTALLGGGADPAVRSVRDRIGAEIHRRITSAIGPDADPRTVFALEMAFFGALVQAGSGAFTYHQIADRLAYVVGLILPDGPERPRETRHPAGADQ</sequence>